<dbReference type="PANTHER" id="PTHR11161:SF0">
    <property type="entry name" value="O-ACYLTRANSFERASE LIKE PROTEIN"/>
    <property type="match status" value="1"/>
</dbReference>
<dbReference type="PANTHER" id="PTHR11161">
    <property type="entry name" value="O-ACYLTRANSFERASE"/>
    <property type="match status" value="1"/>
</dbReference>
<name>A0AA39C8E0_MICHY</name>
<feature type="transmembrane region" description="Helical" evidence="1">
    <location>
        <begin position="378"/>
        <end position="400"/>
    </location>
</feature>
<keyword evidence="1" id="KW-1133">Transmembrane helix</keyword>
<feature type="transmembrane region" description="Helical" evidence="1">
    <location>
        <begin position="481"/>
        <end position="501"/>
    </location>
</feature>
<dbReference type="InterPro" id="IPR002656">
    <property type="entry name" value="Acyl_transf_3_dom"/>
</dbReference>
<evidence type="ECO:0000256" key="1">
    <source>
        <dbReference type="SAM" id="Phobius"/>
    </source>
</evidence>
<keyword evidence="1" id="KW-0812">Transmembrane</keyword>
<protein>
    <recommendedName>
        <fullName evidence="2">Nose resistant-to-fluoxetine protein N-terminal domain-containing protein</fullName>
    </recommendedName>
</protein>
<feature type="transmembrane region" description="Helical" evidence="1">
    <location>
        <begin position="232"/>
        <end position="248"/>
    </location>
</feature>
<dbReference type="InterPro" id="IPR006621">
    <property type="entry name" value="Nose-resist-to-fluoxetine_N"/>
</dbReference>
<feature type="transmembrane region" description="Helical" evidence="1">
    <location>
        <begin position="549"/>
        <end position="572"/>
    </location>
</feature>
<accession>A0AA39C8E0</accession>
<dbReference type="AlphaFoldDB" id="A0AA39C8E0"/>
<feature type="transmembrane region" description="Helical" evidence="1">
    <location>
        <begin position="448"/>
        <end position="472"/>
    </location>
</feature>
<dbReference type="EMBL" id="JAQQBR010001836">
    <property type="protein sequence ID" value="KAK0159786.1"/>
    <property type="molecule type" value="Genomic_DNA"/>
</dbReference>
<evidence type="ECO:0000313" key="3">
    <source>
        <dbReference type="EMBL" id="KAK0159786.1"/>
    </source>
</evidence>
<feature type="transmembrane region" description="Helical" evidence="1">
    <location>
        <begin position="268"/>
        <end position="295"/>
    </location>
</feature>
<feature type="transmembrane region" description="Helical" evidence="1">
    <location>
        <begin position="513"/>
        <end position="537"/>
    </location>
</feature>
<organism evidence="3 4">
    <name type="scientific">Microctonus hyperodae</name>
    <name type="common">Parasitoid wasp</name>
    <dbReference type="NCBI Taxonomy" id="165561"/>
    <lineage>
        <taxon>Eukaryota</taxon>
        <taxon>Metazoa</taxon>
        <taxon>Ecdysozoa</taxon>
        <taxon>Arthropoda</taxon>
        <taxon>Hexapoda</taxon>
        <taxon>Insecta</taxon>
        <taxon>Pterygota</taxon>
        <taxon>Neoptera</taxon>
        <taxon>Endopterygota</taxon>
        <taxon>Hymenoptera</taxon>
        <taxon>Apocrita</taxon>
        <taxon>Ichneumonoidea</taxon>
        <taxon>Braconidae</taxon>
        <taxon>Euphorinae</taxon>
        <taxon>Microctonus</taxon>
    </lineage>
</organism>
<reference evidence="3" key="2">
    <citation type="submission" date="2023-03" db="EMBL/GenBank/DDBJ databases">
        <authorList>
            <person name="Inwood S.N."/>
            <person name="Skelly J.G."/>
            <person name="Guhlin J."/>
            <person name="Harrop T.W.R."/>
            <person name="Goldson S.G."/>
            <person name="Dearden P.K."/>
        </authorList>
    </citation>
    <scope>NUCLEOTIDE SEQUENCE</scope>
    <source>
        <strain evidence="3">Lincoln</strain>
        <tissue evidence="3">Whole body</tissue>
    </source>
</reference>
<feature type="transmembrane region" description="Helical" evidence="1">
    <location>
        <begin position="407"/>
        <end position="428"/>
    </location>
</feature>
<feature type="transmembrane region" description="Helical" evidence="1">
    <location>
        <begin position="315"/>
        <end position="333"/>
    </location>
</feature>
<gene>
    <name evidence="3" type="ORF">PV327_010862</name>
</gene>
<evidence type="ECO:0000313" key="4">
    <source>
        <dbReference type="Proteomes" id="UP001168972"/>
    </source>
</evidence>
<dbReference type="InterPro" id="IPR052728">
    <property type="entry name" value="O2_lipid_transport_reg"/>
</dbReference>
<evidence type="ECO:0000259" key="2">
    <source>
        <dbReference type="SMART" id="SM00703"/>
    </source>
</evidence>
<proteinExistence type="predicted"/>
<keyword evidence="1" id="KW-0472">Membrane</keyword>
<reference evidence="3" key="1">
    <citation type="journal article" date="2023" name="bioRxiv">
        <title>Scaffold-level genome assemblies of two parasitoid biocontrol wasps reveal the parthenogenesis mechanism and an associated novel virus.</title>
        <authorList>
            <person name="Inwood S."/>
            <person name="Skelly J."/>
            <person name="Guhlin J."/>
            <person name="Harrop T."/>
            <person name="Goldson S."/>
            <person name="Dearden P."/>
        </authorList>
    </citation>
    <scope>NUCLEOTIDE SEQUENCE</scope>
    <source>
        <strain evidence="3">Lincoln</strain>
        <tissue evidence="3">Whole body</tissue>
    </source>
</reference>
<sequence>MFELQLGNFFEKYLKNSTIDIITNVNINKKCSEQLLIFFNDFINNKLWTLKMLDASSKIPSGILQGNLKDIGMYDECTSINITKNNMAIIGRHCMYTLSIIIPNSSIAITPTLSICSPDACNSNDVNNLLNSAINVIKEHVDDSDLAVKSVTCSKINSESWETGAIITIVALGSLICFLMICTICECVIKIKRYNILNNSFFNAICKFSFYTNGKRILSTNVRNGDLPTIPGLRFFSMCWVILGHTYYNELSDLIINKKDPLQWVRSWSAVYVLIGHFAVDTFLVISGVLVSYFFQKTFEKNSKFNFLNFYFHRWLRLTPALGGLLLFAVYIFPKFGSGPLWDAPMISQSNYCSKNWWRILLYIQNYGSSENLMCLGYTWYLAVDMQLFWISPLILIPLIKKPKIGITILGLLIIASMIIPAIISVRNKFSWSLLFNLDETITADMMFYYYVPTYTRAGPYLLGILVGNLLASKKYRPTKIILRIGWIFTILALVFSILSWRIFQMKNYKFNIYWEIFYTSLSQHIWAFGICWIIYVSTFKHGGIINSFLSLPIFLPLSKLSYCIYLVHFVIQTMKINATRTSQYFSNFYMINIFISNFVLSIVSGFIFSLIFESPILALEKMLIKKKKNNDEIKNETNDNTISIGITNRAYEISSY</sequence>
<dbReference type="Proteomes" id="UP001168972">
    <property type="component" value="Unassembled WGS sequence"/>
</dbReference>
<dbReference type="SMART" id="SM00703">
    <property type="entry name" value="NRF"/>
    <property type="match status" value="1"/>
</dbReference>
<dbReference type="GO" id="GO:0016747">
    <property type="term" value="F:acyltransferase activity, transferring groups other than amino-acyl groups"/>
    <property type="evidence" value="ECO:0007669"/>
    <property type="project" value="InterPro"/>
</dbReference>
<dbReference type="Pfam" id="PF01757">
    <property type="entry name" value="Acyl_transf_3"/>
    <property type="match status" value="1"/>
</dbReference>
<keyword evidence="4" id="KW-1185">Reference proteome</keyword>
<dbReference type="Pfam" id="PF20146">
    <property type="entry name" value="NRF"/>
    <property type="match status" value="1"/>
</dbReference>
<feature type="transmembrane region" description="Helical" evidence="1">
    <location>
        <begin position="592"/>
        <end position="620"/>
    </location>
</feature>
<feature type="transmembrane region" description="Helical" evidence="1">
    <location>
        <begin position="165"/>
        <end position="189"/>
    </location>
</feature>
<comment type="caution">
    <text evidence="3">The sequence shown here is derived from an EMBL/GenBank/DDBJ whole genome shotgun (WGS) entry which is preliminary data.</text>
</comment>
<feature type="domain" description="Nose resistant-to-fluoxetine protein N-terminal" evidence="2">
    <location>
        <begin position="28"/>
        <end position="155"/>
    </location>
</feature>